<evidence type="ECO:0000256" key="6">
    <source>
        <dbReference type="ARBA" id="ARBA00022801"/>
    </source>
</evidence>
<reference evidence="13" key="1">
    <citation type="submission" date="2020-11" db="EMBL/GenBank/DDBJ databases">
        <title>Halonatronomonas betainensis gen. nov., sp. nov. a novel haloalkaliphilic representative of the family Halanaerobiacae capable of betaine degradation.</title>
        <authorList>
            <person name="Boltyanskaya Y."/>
            <person name="Kevbrin V."/>
            <person name="Detkova E."/>
            <person name="Grouzdev D.S."/>
            <person name="Koziaeva V."/>
            <person name="Zhilina T."/>
        </authorList>
    </citation>
    <scope>NUCLEOTIDE SEQUENCE</scope>
    <source>
        <strain evidence="13">Z-7014</strain>
    </source>
</reference>
<feature type="transmembrane region" description="Helical" evidence="11">
    <location>
        <begin position="6"/>
        <end position="26"/>
    </location>
</feature>
<feature type="transmembrane region" description="Helical" evidence="11">
    <location>
        <begin position="109"/>
        <end position="134"/>
    </location>
</feature>
<keyword evidence="8 11" id="KW-1133">Transmembrane helix</keyword>
<dbReference type="Gene3D" id="2.30.42.10">
    <property type="match status" value="1"/>
</dbReference>
<dbReference type="GO" id="GO:0004222">
    <property type="term" value="F:metalloendopeptidase activity"/>
    <property type="evidence" value="ECO:0007669"/>
    <property type="project" value="InterPro"/>
</dbReference>
<keyword evidence="10 11" id="KW-0472">Membrane</keyword>
<evidence type="ECO:0000256" key="9">
    <source>
        <dbReference type="ARBA" id="ARBA00023049"/>
    </source>
</evidence>
<evidence type="ECO:0000256" key="4">
    <source>
        <dbReference type="ARBA" id="ARBA00022670"/>
    </source>
</evidence>
<organism evidence="13 14">
    <name type="scientific">Halonatronomonas betaini</name>
    <dbReference type="NCBI Taxonomy" id="2778430"/>
    <lineage>
        <taxon>Bacteria</taxon>
        <taxon>Bacillati</taxon>
        <taxon>Bacillota</taxon>
        <taxon>Clostridia</taxon>
        <taxon>Halanaerobiales</taxon>
        <taxon>Halarsenatibacteraceae</taxon>
        <taxon>Halonatronomonas</taxon>
    </lineage>
</organism>
<dbReference type="InterPro" id="IPR008915">
    <property type="entry name" value="Peptidase_M50"/>
</dbReference>
<evidence type="ECO:0000256" key="7">
    <source>
        <dbReference type="ARBA" id="ARBA00022833"/>
    </source>
</evidence>
<dbReference type="PANTHER" id="PTHR42837:SF2">
    <property type="entry name" value="MEMBRANE METALLOPROTEASE ARASP2, CHLOROPLASTIC-RELATED"/>
    <property type="match status" value="1"/>
</dbReference>
<dbReference type="CDD" id="cd23081">
    <property type="entry name" value="cpPDZ_EcRseP-like"/>
    <property type="match status" value="1"/>
</dbReference>
<gene>
    <name evidence="13" type="primary">rseP</name>
    <name evidence="13" type="ORF">I0Q91_03560</name>
</gene>
<dbReference type="SUPFAM" id="SSF50156">
    <property type="entry name" value="PDZ domain-like"/>
    <property type="match status" value="1"/>
</dbReference>
<evidence type="ECO:0000313" key="13">
    <source>
        <dbReference type="EMBL" id="MBF8436145.1"/>
    </source>
</evidence>
<dbReference type="CDD" id="cd06163">
    <property type="entry name" value="S2P-M50_PDZ_RseP-like"/>
    <property type="match status" value="1"/>
</dbReference>
<dbReference type="InterPro" id="IPR036034">
    <property type="entry name" value="PDZ_sf"/>
</dbReference>
<dbReference type="Pfam" id="PF17820">
    <property type="entry name" value="PDZ_6"/>
    <property type="match status" value="1"/>
</dbReference>
<dbReference type="AlphaFoldDB" id="A0A931ATG7"/>
<dbReference type="GO" id="GO:0006508">
    <property type="term" value="P:proteolysis"/>
    <property type="evidence" value="ECO:0007669"/>
    <property type="project" value="UniProtKB-KW"/>
</dbReference>
<dbReference type="Proteomes" id="UP000621436">
    <property type="component" value="Unassembled WGS sequence"/>
</dbReference>
<evidence type="ECO:0000313" key="14">
    <source>
        <dbReference type="Proteomes" id="UP000621436"/>
    </source>
</evidence>
<keyword evidence="5 11" id="KW-0812">Transmembrane</keyword>
<comment type="similarity">
    <text evidence="3 11">Belongs to the peptidase M50B family.</text>
</comment>
<dbReference type="GO" id="GO:0016020">
    <property type="term" value="C:membrane"/>
    <property type="evidence" value="ECO:0007669"/>
    <property type="project" value="UniProtKB-SubCell"/>
</dbReference>
<keyword evidence="11" id="KW-0479">Metal-binding</keyword>
<protein>
    <recommendedName>
        <fullName evidence="11">Zinc metalloprotease</fullName>
        <ecNumber evidence="11">3.4.24.-</ecNumber>
    </recommendedName>
</protein>
<evidence type="ECO:0000256" key="3">
    <source>
        <dbReference type="ARBA" id="ARBA00007931"/>
    </source>
</evidence>
<evidence type="ECO:0000259" key="12">
    <source>
        <dbReference type="SMART" id="SM00228"/>
    </source>
</evidence>
<dbReference type="GO" id="GO:0046872">
    <property type="term" value="F:metal ion binding"/>
    <property type="evidence" value="ECO:0007669"/>
    <property type="project" value="UniProtKB-KW"/>
</dbReference>
<keyword evidence="7 11" id="KW-0862">Zinc</keyword>
<dbReference type="InterPro" id="IPR004387">
    <property type="entry name" value="Pept_M50_Zn"/>
</dbReference>
<evidence type="ECO:0000256" key="1">
    <source>
        <dbReference type="ARBA" id="ARBA00001947"/>
    </source>
</evidence>
<dbReference type="InterPro" id="IPR041489">
    <property type="entry name" value="PDZ_6"/>
</dbReference>
<keyword evidence="6 11" id="KW-0378">Hydrolase</keyword>
<feature type="transmembrane region" description="Helical" evidence="11">
    <location>
        <begin position="288"/>
        <end position="305"/>
    </location>
</feature>
<sequence>MLTTILVFIIFLGVLIFVHELGHFILAKKSGIRVEEFALGFGPKLISHKKGETLFSIRAIPLGGFCNMVGMISVDDSDKEDYSEEEIHLYEETVDQGRTFHQKSPLKRILVLSMGAIMNFILAFVAFVLIFGIYGLPVDYSSEPVIGQAYPNHPAAEAELRAGDRVIAIENQRVESWEELVAYIHESPDQMLEFNVQRNGSEMIINVTPRYDEAAGHGIIGIEPDIIRERGGPITTAQSAFIQTGDVMLMTLNGFLQIFAQRSTEGLGGPVMIASIVGEAARTGFDDLLTWLAIISVNLGILNLLPFPALDGGRIVFILIELILGKPLSQKKESFVHTIGFSLLILLMIFIVYQDILTSIS</sequence>
<dbReference type="RefSeq" id="WP_270452928.1">
    <property type="nucleotide sequence ID" value="NZ_JADPIE010000002.1"/>
</dbReference>
<dbReference type="SMART" id="SM00228">
    <property type="entry name" value="PDZ"/>
    <property type="match status" value="1"/>
</dbReference>
<evidence type="ECO:0000256" key="5">
    <source>
        <dbReference type="ARBA" id="ARBA00022692"/>
    </source>
</evidence>
<accession>A0A931ATG7</accession>
<feature type="transmembrane region" description="Helical" evidence="11">
    <location>
        <begin position="335"/>
        <end position="353"/>
    </location>
</feature>
<keyword evidence="4" id="KW-0645">Protease</keyword>
<keyword evidence="14" id="KW-1185">Reference proteome</keyword>
<keyword evidence="9 11" id="KW-0482">Metalloprotease</keyword>
<comment type="cofactor">
    <cofactor evidence="1 11">
        <name>Zn(2+)</name>
        <dbReference type="ChEBI" id="CHEBI:29105"/>
    </cofactor>
</comment>
<proteinExistence type="inferred from homology"/>
<evidence type="ECO:0000256" key="10">
    <source>
        <dbReference type="ARBA" id="ARBA00023136"/>
    </source>
</evidence>
<feature type="domain" description="PDZ" evidence="12">
    <location>
        <begin position="132"/>
        <end position="200"/>
    </location>
</feature>
<comment type="caution">
    <text evidence="13">The sequence shown here is derived from an EMBL/GenBank/DDBJ whole genome shotgun (WGS) entry which is preliminary data.</text>
</comment>
<evidence type="ECO:0000256" key="8">
    <source>
        <dbReference type="ARBA" id="ARBA00022989"/>
    </source>
</evidence>
<dbReference type="NCBIfam" id="TIGR00054">
    <property type="entry name" value="RIP metalloprotease RseP"/>
    <property type="match status" value="1"/>
</dbReference>
<comment type="subcellular location">
    <subcellularLocation>
        <location evidence="2">Membrane</location>
        <topology evidence="2">Multi-pass membrane protein</topology>
    </subcellularLocation>
</comment>
<dbReference type="EC" id="3.4.24.-" evidence="11"/>
<dbReference type="InterPro" id="IPR001478">
    <property type="entry name" value="PDZ"/>
</dbReference>
<evidence type="ECO:0000256" key="2">
    <source>
        <dbReference type="ARBA" id="ARBA00004141"/>
    </source>
</evidence>
<dbReference type="PANTHER" id="PTHR42837">
    <property type="entry name" value="REGULATOR OF SIGMA-E PROTEASE RSEP"/>
    <property type="match status" value="1"/>
</dbReference>
<name>A0A931ATG7_9FIRM</name>
<evidence type="ECO:0000256" key="11">
    <source>
        <dbReference type="RuleBase" id="RU362031"/>
    </source>
</evidence>
<dbReference type="EMBL" id="JADPIE010000002">
    <property type="protein sequence ID" value="MBF8436145.1"/>
    <property type="molecule type" value="Genomic_DNA"/>
</dbReference>
<dbReference type="Pfam" id="PF02163">
    <property type="entry name" value="Peptidase_M50"/>
    <property type="match status" value="1"/>
</dbReference>